<keyword evidence="2 6" id="KW-0732">Signal</keyword>
<evidence type="ECO:0000256" key="1">
    <source>
        <dbReference type="ARBA" id="ARBA00022475"/>
    </source>
</evidence>
<accession>A0A927CT18</accession>
<evidence type="ECO:0000313" key="8">
    <source>
        <dbReference type="Proteomes" id="UP000632125"/>
    </source>
</evidence>
<sequence length="434" mass="49800">MNKKFCLMGVALIFVNLLAGCQQSEKQQPITLTINYPSEKMFYERVGLAFEARYPHIKIKVIEKRQVEENDDSSLDIIFMRNLQEYEKISSLGYLSELTPYFTSSEQKEMNINEITTTMIRSKSDEKLFGLAPAFQSHVIYFNKSLFDTYKIPYPFDGMTWKELFNLAQLFPETDSQGERIYGYSTNYYEHIAFASFLRAGQTEGLAFIDPNTLELTINTNEWKAIGEYIIEAFRSGKILAAEEGSSDTFQHSPIITGRSAMELSGQTTAYNFDNVVQQYGMKPIQWGMVTVPVSSVDSSSSDYYQINEIYGLSLGSLHKDEAWKFIKFIVSDIEYYKKNQNTIMNYGIPANVELLAPITGQDLKPLFSLKPKKYYVNPYEKVHYDIVNGFKEYGQTLFEQVIHGDLTLDQAFEALESEGQLKVNQIKEQLENS</sequence>
<dbReference type="EMBL" id="JACXIY010000047">
    <property type="protein sequence ID" value="MBD2872393.1"/>
    <property type="molecule type" value="Genomic_DNA"/>
</dbReference>
<dbReference type="InterPro" id="IPR006059">
    <property type="entry name" value="SBP"/>
</dbReference>
<protein>
    <submittedName>
        <fullName evidence="7">Carbohydrate ABC transporter substrate-binding protein</fullName>
    </submittedName>
</protein>
<dbReference type="Proteomes" id="UP000632125">
    <property type="component" value="Unassembled WGS sequence"/>
</dbReference>
<keyword evidence="1" id="KW-1003">Cell membrane</keyword>
<feature type="signal peptide" evidence="6">
    <location>
        <begin position="1"/>
        <end position="19"/>
    </location>
</feature>
<evidence type="ECO:0000256" key="4">
    <source>
        <dbReference type="ARBA" id="ARBA00023139"/>
    </source>
</evidence>
<evidence type="ECO:0000256" key="6">
    <source>
        <dbReference type="SAM" id="SignalP"/>
    </source>
</evidence>
<dbReference type="Gene3D" id="3.40.190.10">
    <property type="entry name" value="Periplasmic binding protein-like II"/>
    <property type="match status" value="1"/>
</dbReference>
<dbReference type="InterPro" id="IPR050490">
    <property type="entry name" value="Bact_solute-bd_prot1"/>
</dbReference>
<keyword evidence="8" id="KW-1185">Reference proteome</keyword>
<evidence type="ECO:0000313" key="7">
    <source>
        <dbReference type="EMBL" id="MBD2872393.1"/>
    </source>
</evidence>
<dbReference type="PANTHER" id="PTHR43649">
    <property type="entry name" value="ARABINOSE-BINDING PROTEIN-RELATED"/>
    <property type="match status" value="1"/>
</dbReference>
<reference evidence="7" key="1">
    <citation type="submission" date="2020-09" db="EMBL/GenBank/DDBJ databases">
        <title>A novel bacterium of genus Paenibacillus, isolated from South China Sea.</title>
        <authorList>
            <person name="Huang H."/>
            <person name="Mo K."/>
            <person name="Hu Y."/>
        </authorList>
    </citation>
    <scope>NUCLEOTIDE SEQUENCE</scope>
    <source>
        <strain evidence="7">IB182493</strain>
    </source>
</reference>
<keyword evidence="4" id="KW-0564">Palmitate</keyword>
<dbReference type="AlphaFoldDB" id="A0A927CT18"/>
<comment type="caution">
    <text evidence="7">The sequence shown here is derived from an EMBL/GenBank/DDBJ whole genome shotgun (WGS) entry which is preliminary data.</text>
</comment>
<dbReference type="PROSITE" id="PS51257">
    <property type="entry name" value="PROKAR_LIPOPROTEIN"/>
    <property type="match status" value="1"/>
</dbReference>
<name>A0A927CT18_9BACL</name>
<feature type="chain" id="PRO_5038776794" evidence="6">
    <location>
        <begin position="20"/>
        <end position="434"/>
    </location>
</feature>
<dbReference type="Pfam" id="PF01547">
    <property type="entry name" value="SBP_bac_1"/>
    <property type="match status" value="1"/>
</dbReference>
<organism evidence="7 8">
    <name type="scientific">Paenibacillus arenilitoris</name>
    <dbReference type="NCBI Taxonomy" id="2772299"/>
    <lineage>
        <taxon>Bacteria</taxon>
        <taxon>Bacillati</taxon>
        <taxon>Bacillota</taxon>
        <taxon>Bacilli</taxon>
        <taxon>Bacillales</taxon>
        <taxon>Paenibacillaceae</taxon>
        <taxon>Paenibacillus</taxon>
    </lineage>
</organism>
<keyword evidence="3" id="KW-0472">Membrane</keyword>
<keyword evidence="5" id="KW-0449">Lipoprotein</keyword>
<evidence type="ECO:0000256" key="5">
    <source>
        <dbReference type="ARBA" id="ARBA00023288"/>
    </source>
</evidence>
<evidence type="ECO:0000256" key="2">
    <source>
        <dbReference type="ARBA" id="ARBA00022729"/>
    </source>
</evidence>
<dbReference type="SUPFAM" id="SSF53850">
    <property type="entry name" value="Periplasmic binding protein-like II"/>
    <property type="match status" value="1"/>
</dbReference>
<evidence type="ECO:0000256" key="3">
    <source>
        <dbReference type="ARBA" id="ARBA00023136"/>
    </source>
</evidence>
<dbReference type="PANTHER" id="PTHR43649:SF33">
    <property type="entry name" value="POLYGALACTURONAN_RHAMNOGALACTURONAN-BINDING PROTEIN YTCQ"/>
    <property type="match status" value="1"/>
</dbReference>
<gene>
    <name evidence="7" type="ORF">IDH41_27820</name>
</gene>
<proteinExistence type="predicted"/>
<dbReference type="RefSeq" id="WP_190867032.1">
    <property type="nucleotide sequence ID" value="NZ_JACXIY010000047.1"/>
</dbReference>